<reference evidence="6" key="1">
    <citation type="submission" date="2021-01" db="EMBL/GenBank/DDBJ databases">
        <authorList>
            <person name="Corre E."/>
            <person name="Pelletier E."/>
            <person name="Niang G."/>
            <person name="Scheremetjew M."/>
            <person name="Finn R."/>
            <person name="Kale V."/>
            <person name="Holt S."/>
            <person name="Cochrane G."/>
            <person name="Meng A."/>
            <person name="Brown T."/>
            <person name="Cohen L."/>
        </authorList>
    </citation>
    <scope>NUCLEOTIDE SEQUENCE</scope>
    <source>
        <strain evidence="6">PLY182g</strain>
    </source>
</reference>
<dbReference type="SMART" id="SM00360">
    <property type="entry name" value="RRM"/>
    <property type="match status" value="1"/>
</dbReference>
<dbReference type="EMBL" id="HBEY01049968">
    <property type="protein sequence ID" value="CAD8620638.1"/>
    <property type="molecule type" value="Transcribed_RNA"/>
</dbReference>
<evidence type="ECO:0000256" key="2">
    <source>
        <dbReference type="PROSITE-ProRule" id="PRU00176"/>
    </source>
</evidence>
<feature type="compositionally biased region" description="Basic and acidic residues" evidence="3">
    <location>
        <begin position="249"/>
        <end position="261"/>
    </location>
</feature>
<gene>
    <name evidence="6" type="ORF">CPEL01642_LOCUS24021</name>
</gene>
<dbReference type="AlphaFoldDB" id="A0A7S0LUQ9"/>
<dbReference type="Pfam" id="PF00076">
    <property type="entry name" value="RRM_1"/>
    <property type="match status" value="1"/>
</dbReference>
<dbReference type="InterPro" id="IPR012677">
    <property type="entry name" value="Nucleotide-bd_a/b_plait_sf"/>
</dbReference>
<evidence type="ECO:0000313" key="6">
    <source>
        <dbReference type="EMBL" id="CAD8620638.1"/>
    </source>
</evidence>
<dbReference type="InterPro" id="IPR035979">
    <property type="entry name" value="RBD_domain_sf"/>
</dbReference>
<dbReference type="PANTHER" id="PTHR48027">
    <property type="entry name" value="HETEROGENEOUS NUCLEAR RIBONUCLEOPROTEIN 87F-RELATED"/>
    <property type="match status" value="1"/>
</dbReference>
<feature type="region of interest" description="Disordered" evidence="3">
    <location>
        <begin position="212"/>
        <end position="261"/>
    </location>
</feature>
<dbReference type="GO" id="GO:0003723">
    <property type="term" value="F:RNA binding"/>
    <property type="evidence" value="ECO:0007669"/>
    <property type="project" value="UniProtKB-UniRule"/>
</dbReference>
<dbReference type="PROSITE" id="PS50102">
    <property type="entry name" value="RRM"/>
    <property type="match status" value="1"/>
</dbReference>
<accession>A0A7S0LUQ9</accession>
<feature type="signal peptide" evidence="4">
    <location>
        <begin position="1"/>
        <end position="22"/>
    </location>
</feature>
<feature type="domain" description="RRM" evidence="5">
    <location>
        <begin position="141"/>
        <end position="218"/>
    </location>
</feature>
<dbReference type="InterPro" id="IPR011723">
    <property type="entry name" value="Znf/thioredoxin_put"/>
</dbReference>
<dbReference type="SUPFAM" id="SSF54928">
    <property type="entry name" value="RNA-binding domain, RBD"/>
    <property type="match status" value="1"/>
</dbReference>
<sequence>MRYLVPLPICLLLVLLARPTEQLASPQRLALLNSWAARTPAQCSRHGTVPRARTISVQLADDEVESEGLVLTCGTCKASYEITQADIGDGRRVKCANCGHAWYQTSMRLSPLPGAMELIDYPAEMKKRLDAGLPVEIVAGFRAYVGNLPFGTTEEELRDLFEPYGTIVGVDILVDETGRPRGFGFVNLEKASDGNAAVEALNGFKLNGRALTVSEGKTPAGRGGRGGRGRGGGRGDFRGRGGGRGGGRGRGDGRGRGRDRG</sequence>
<feature type="chain" id="PRO_5031554586" description="RRM domain-containing protein" evidence="4">
    <location>
        <begin position="23"/>
        <end position="261"/>
    </location>
</feature>
<dbReference type="InterPro" id="IPR000504">
    <property type="entry name" value="RRM_dom"/>
</dbReference>
<feature type="compositionally biased region" description="Gly residues" evidence="3">
    <location>
        <begin position="221"/>
        <end position="232"/>
    </location>
</feature>
<organism evidence="6">
    <name type="scientific">Coccolithus braarudii</name>
    <dbReference type="NCBI Taxonomy" id="221442"/>
    <lineage>
        <taxon>Eukaryota</taxon>
        <taxon>Haptista</taxon>
        <taxon>Haptophyta</taxon>
        <taxon>Prymnesiophyceae</taxon>
        <taxon>Coccolithales</taxon>
        <taxon>Coccolithaceae</taxon>
        <taxon>Coccolithus</taxon>
    </lineage>
</organism>
<evidence type="ECO:0000256" key="4">
    <source>
        <dbReference type="SAM" id="SignalP"/>
    </source>
</evidence>
<dbReference type="InterPro" id="IPR052462">
    <property type="entry name" value="SLIRP/GR-RBP-like"/>
</dbReference>
<keyword evidence="4" id="KW-0732">Signal</keyword>
<evidence type="ECO:0000259" key="5">
    <source>
        <dbReference type="PROSITE" id="PS50102"/>
    </source>
</evidence>
<dbReference type="NCBIfam" id="TIGR02098">
    <property type="entry name" value="MJ0042_CXXC"/>
    <property type="match status" value="1"/>
</dbReference>
<evidence type="ECO:0000256" key="3">
    <source>
        <dbReference type="SAM" id="MobiDB-lite"/>
    </source>
</evidence>
<name>A0A7S0LUQ9_9EUKA</name>
<protein>
    <recommendedName>
        <fullName evidence="5">RRM domain-containing protein</fullName>
    </recommendedName>
</protein>
<keyword evidence="1 2" id="KW-0694">RNA-binding</keyword>
<dbReference type="Gene3D" id="3.30.70.330">
    <property type="match status" value="1"/>
</dbReference>
<evidence type="ECO:0000256" key="1">
    <source>
        <dbReference type="ARBA" id="ARBA00022884"/>
    </source>
</evidence>
<proteinExistence type="predicted"/>